<dbReference type="InterPro" id="IPR009015">
    <property type="entry name" value="Fucose_isomerase_N/cen_sf"/>
</dbReference>
<sequence length="507" mass="56714">MSVTKIGIFWPGDYRSKPNELAQPNAEESTVQLERALKKLGRKSYRIEGFITRPHEAIEKLGPVDDPLIGVFVHWCYGPHTTDGVVGKDSPLLLASNFSGQWPGLVGLLNTGACLASLGRPFSRIWSEAPDWTADDEFMDRLTEWCNTGRINYPCQDIAYSAPVSPDAHARAKLVFEQIKKRRILALMIGDTSMGMINGYFGPRRLAPIGFSEHKVDQAWIIARGHSISDGRLDKALAFVKDKGVHFHWQEDGAHDFDENATREQLRDYLTVLDLVNEFRADCVGWQYQLGLVPLRPPSDFAEGLLNSVCRPESNGDVIITATEADQGNLVPMELMKRLLKAKGLHQAVMFHDVRWGAQYDGRFLWVLLNSGSCGAYAMTGSGDTLKGVHSYRQPAEYFPMPGGTFAGEALPGPITWARAYLKDDLLWMDLGRGEVVTLPEQIREQWWRGTTRQWPFMAADLGVAQETLMAHYLSNHIAVAYGDILEEMAALSQMLGFRVRFLGRNA</sequence>
<dbReference type="SUPFAM" id="SSF53743">
    <property type="entry name" value="FucI/AraA N-terminal and middle domains"/>
    <property type="match status" value="1"/>
</dbReference>
<dbReference type="GO" id="GO:0005737">
    <property type="term" value="C:cytoplasm"/>
    <property type="evidence" value="ECO:0007669"/>
    <property type="project" value="InterPro"/>
</dbReference>
<dbReference type="GO" id="GO:0008736">
    <property type="term" value="F:L-fucose isomerase activity"/>
    <property type="evidence" value="ECO:0007669"/>
    <property type="project" value="InterPro"/>
</dbReference>
<accession>A0A7C4ARX7</accession>
<proteinExistence type="predicted"/>
<dbReference type="EMBL" id="DTGT01000196">
    <property type="protein sequence ID" value="HGH60919.1"/>
    <property type="molecule type" value="Genomic_DNA"/>
</dbReference>
<dbReference type="GO" id="GO:0030145">
    <property type="term" value="F:manganese ion binding"/>
    <property type="evidence" value="ECO:0007669"/>
    <property type="project" value="InterPro"/>
</dbReference>
<reference evidence="4" key="1">
    <citation type="journal article" date="2020" name="mSystems">
        <title>Genome- and Community-Level Interaction Insights into Carbon Utilization and Element Cycling Functions of Hydrothermarchaeota in Hydrothermal Sediment.</title>
        <authorList>
            <person name="Zhou Z."/>
            <person name="Liu Y."/>
            <person name="Xu W."/>
            <person name="Pan J."/>
            <person name="Luo Z.H."/>
            <person name="Li M."/>
        </authorList>
    </citation>
    <scope>NUCLEOTIDE SEQUENCE [LARGE SCALE GENOMIC DNA]</scope>
    <source>
        <strain evidence="4">SpSt-769</strain>
    </source>
</reference>
<dbReference type="GO" id="GO:0008790">
    <property type="term" value="F:arabinose isomerase activity"/>
    <property type="evidence" value="ECO:0007669"/>
    <property type="project" value="TreeGrafter"/>
</dbReference>
<dbReference type="InterPro" id="IPR038393">
    <property type="entry name" value="Fuc_iso_dom3_sf"/>
</dbReference>
<protein>
    <submittedName>
        <fullName evidence="4">Fucose isomerase</fullName>
    </submittedName>
</protein>
<dbReference type="Pfam" id="PF02952">
    <property type="entry name" value="Fucose_iso_C"/>
    <property type="match status" value="1"/>
</dbReference>
<dbReference type="PANTHER" id="PTHR37840">
    <property type="entry name" value="L-FUCOSE ISOMERASE"/>
    <property type="match status" value="1"/>
</dbReference>
<dbReference type="GO" id="GO:0042355">
    <property type="term" value="P:L-fucose catabolic process"/>
    <property type="evidence" value="ECO:0007669"/>
    <property type="project" value="TreeGrafter"/>
</dbReference>
<feature type="domain" description="L-fucose isomerase C-terminal" evidence="3">
    <location>
        <begin position="369"/>
        <end position="500"/>
    </location>
</feature>
<dbReference type="GO" id="GO:0019571">
    <property type="term" value="P:D-arabinose catabolic process"/>
    <property type="evidence" value="ECO:0007669"/>
    <property type="project" value="TreeGrafter"/>
</dbReference>
<evidence type="ECO:0000256" key="1">
    <source>
        <dbReference type="ARBA" id="ARBA00023235"/>
    </source>
</evidence>
<dbReference type="PANTHER" id="PTHR37840:SF1">
    <property type="entry name" value="L-FUCOSE ISOMERASE"/>
    <property type="match status" value="1"/>
</dbReference>
<dbReference type="Gene3D" id="3.20.14.10">
    <property type="entry name" value="L-fucose/L-arabinose isomerase, C-terminal"/>
    <property type="match status" value="1"/>
</dbReference>
<keyword evidence="1 4" id="KW-0413">Isomerase</keyword>
<evidence type="ECO:0000313" key="4">
    <source>
        <dbReference type="EMBL" id="HGH60919.1"/>
    </source>
</evidence>
<organism evidence="4">
    <name type="scientific">Desulfomonile tiedjei</name>
    <dbReference type="NCBI Taxonomy" id="2358"/>
    <lineage>
        <taxon>Bacteria</taxon>
        <taxon>Pseudomonadati</taxon>
        <taxon>Thermodesulfobacteriota</taxon>
        <taxon>Desulfomonilia</taxon>
        <taxon>Desulfomonilales</taxon>
        <taxon>Desulfomonilaceae</taxon>
        <taxon>Desulfomonile</taxon>
    </lineage>
</organism>
<dbReference type="AlphaFoldDB" id="A0A7C4ARX7"/>
<comment type="caution">
    <text evidence="4">The sequence shown here is derived from an EMBL/GenBank/DDBJ whole genome shotgun (WGS) entry which is preliminary data.</text>
</comment>
<evidence type="ECO:0000259" key="3">
    <source>
        <dbReference type="Pfam" id="PF02952"/>
    </source>
</evidence>
<evidence type="ECO:0000256" key="2">
    <source>
        <dbReference type="ARBA" id="ARBA00023277"/>
    </source>
</evidence>
<dbReference type="InterPro" id="IPR015888">
    <property type="entry name" value="Fuc_isomerase_C"/>
</dbReference>
<name>A0A7C4ARX7_9BACT</name>
<keyword evidence="2" id="KW-0119">Carbohydrate metabolism</keyword>
<dbReference type="InterPro" id="IPR005763">
    <property type="entry name" value="Fucose_isomerase"/>
</dbReference>
<gene>
    <name evidence="4" type="ORF">ENV54_06440</name>
</gene>